<dbReference type="SUPFAM" id="SSF51735">
    <property type="entry name" value="NAD(P)-binding Rossmann-fold domains"/>
    <property type="match status" value="1"/>
</dbReference>
<evidence type="ECO:0008006" key="3">
    <source>
        <dbReference type="Google" id="ProtNLM"/>
    </source>
</evidence>
<dbReference type="EMBL" id="UINC01002779">
    <property type="protein sequence ID" value="SVA00222.1"/>
    <property type="molecule type" value="Genomic_DNA"/>
</dbReference>
<dbReference type="AlphaFoldDB" id="A0A381S7Z8"/>
<dbReference type="InterPro" id="IPR002347">
    <property type="entry name" value="SDR_fam"/>
</dbReference>
<proteinExistence type="inferred from homology"/>
<gene>
    <name evidence="2" type="ORF">METZ01_LOCUS53076</name>
</gene>
<dbReference type="PRINTS" id="PR00080">
    <property type="entry name" value="SDRFAMILY"/>
</dbReference>
<dbReference type="PRINTS" id="PR00081">
    <property type="entry name" value="GDHRDH"/>
</dbReference>
<sequence>VDIRKNNNKEFNSNERMNFYSCDISNYSNMKKIINNIYKNINNIDVLINCAGIIDFISIEDSSYEFWKKIIDVNLNGAFITCKLIVPIMKKNKKGSVINVSSRAGKFGGLNETAYCASKFGIEGFSRSLCEECKNYNIAVNSITPGVPIHTAMSEKTYSKDKKKIWKDPIWIAPAFLHLGLQDKNGINNQYVDAWKLSEEVRNEYI</sequence>
<evidence type="ECO:0000313" key="2">
    <source>
        <dbReference type="EMBL" id="SVA00222.1"/>
    </source>
</evidence>
<dbReference type="Pfam" id="PF00106">
    <property type="entry name" value="adh_short"/>
    <property type="match status" value="1"/>
</dbReference>
<evidence type="ECO:0000256" key="1">
    <source>
        <dbReference type="ARBA" id="ARBA00006484"/>
    </source>
</evidence>
<dbReference type="Gene3D" id="3.40.50.720">
    <property type="entry name" value="NAD(P)-binding Rossmann-like Domain"/>
    <property type="match status" value="1"/>
</dbReference>
<dbReference type="GO" id="GO:0016616">
    <property type="term" value="F:oxidoreductase activity, acting on the CH-OH group of donors, NAD or NADP as acceptor"/>
    <property type="evidence" value="ECO:0007669"/>
    <property type="project" value="TreeGrafter"/>
</dbReference>
<dbReference type="InterPro" id="IPR020904">
    <property type="entry name" value="Sc_DH/Rdtase_CS"/>
</dbReference>
<reference evidence="2" key="1">
    <citation type="submission" date="2018-05" db="EMBL/GenBank/DDBJ databases">
        <authorList>
            <person name="Lanie J.A."/>
            <person name="Ng W.-L."/>
            <person name="Kazmierczak K.M."/>
            <person name="Andrzejewski T.M."/>
            <person name="Davidsen T.M."/>
            <person name="Wayne K.J."/>
            <person name="Tettelin H."/>
            <person name="Glass J.I."/>
            <person name="Rusch D."/>
            <person name="Podicherti R."/>
            <person name="Tsui H.-C.T."/>
            <person name="Winkler M.E."/>
        </authorList>
    </citation>
    <scope>NUCLEOTIDE SEQUENCE</scope>
</reference>
<comment type="similarity">
    <text evidence="1">Belongs to the short-chain dehydrogenases/reductases (SDR) family.</text>
</comment>
<dbReference type="InterPro" id="IPR036291">
    <property type="entry name" value="NAD(P)-bd_dom_sf"/>
</dbReference>
<dbReference type="PANTHER" id="PTHR42760">
    <property type="entry name" value="SHORT-CHAIN DEHYDROGENASES/REDUCTASES FAMILY MEMBER"/>
    <property type="match status" value="1"/>
</dbReference>
<dbReference type="CDD" id="cd05233">
    <property type="entry name" value="SDR_c"/>
    <property type="match status" value="1"/>
</dbReference>
<name>A0A381S7Z8_9ZZZZ</name>
<accession>A0A381S7Z8</accession>
<dbReference type="PROSITE" id="PS00061">
    <property type="entry name" value="ADH_SHORT"/>
    <property type="match status" value="1"/>
</dbReference>
<organism evidence="2">
    <name type="scientific">marine metagenome</name>
    <dbReference type="NCBI Taxonomy" id="408172"/>
    <lineage>
        <taxon>unclassified sequences</taxon>
        <taxon>metagenomes</taxon>
        <taxon>ecological metagenomes</taxon>
    </lineage>
</organism>
<feature type="non-terminal residue" evidence="2">
    <location>
        <position position="1"/>
    </location>
</feature>
<protein>
    <recommendedName>
        <fullName evidence="3">SDR family oxidoreductase</fullName>
    </recommendedName>
</protein>